<accession>A0A4R2N216</accession>
<protein>
    <submittedName>
        <fullName evidence="1">Ubiquinone biosynthesis protein UbiJ</fullName>
    </submittedName>
</protein>
<dbReference type="RefSeq" id="WP_119014871.1">
    <property type="nucleotide sequence ID" value="NZ_QXNC01000061.1"/>
</dbReference>
<organism evidence="1 2">
    <name type="scientific">Simplicispira metamorpha</name>
    <dbReference type="NCBI Taxonomy" id="80881"/>
    <lineage>
        <taxon>Bacteria</taxon>
        <taxon>Pseudomonadati</taxon>
        <taxon>Pseudomonadota</taxon>
        <taxon>Betaproteobacteria</taxon>
        <taxon>Burkholderiales</taxon>
        <taxon>Comamonadaceae</taxon>
        <taxon>Simplicispira</taxon>
    </lineage>
</organism>
<evidence type="ECO:0000313" key="2">
    <source>
        <dbReference type="Proteomes" id="UP000295182"/>
    </source>
</evidence>
<keyword evidence="1" id="KW-0830">Ubiquinone</keyword>
<dbReference type="OrthoDB" id="8525483at2"/>
<reference evidence="1 2" key="1">
    <citation type="submission" date="2019-03" db="EMBL/GenBank/DDBJ databases">
        <title>Genomic Encyclopedia of Type Strains, Phase IV (KMG-IV): sequencing the most valuable type-strain genomes for metagenomic binning, comparative biology and taxonomic classification.</title>
        <authorList>
            <person name="Goeker M."/>
        </authorList>
    </citation>
    <scope>NUCLEOTIDE SEQUENCE [LARGE SCALE GENOMIC DNA]</scope>
    <source>
        <strain evidence="1 2">DSM 1837</strain>
    </source>
</reference>
<dbReference type="InterPro" id="IPR038989">
    <property type="entry name" value="UbiJ"/>
</dbReference>
<name>A0A4R2N216_9BURK</name>
<dbReference type="EMBL" id="SLXH01000032">
    <property type="protein sequence ID" value="TCP13726.1"/>
    <property type="molecule type" value="Genomic_DNA"/>
</dbReference>
<dbReference type="GO" id="GO:0006744">
    <property type="term" value="P:ubiquinone biosynthetic process"/>
    <property type="evidence" value="ECO:0007669"/>
    <property type="project" value="InterPro"/>
</dbReference>
<comment type="caution">
    <text evidence="1">The sequence shown here is derived from an EMBL/GenBank/DDBJ whole genome shotgun (WGS) entry which is preliminary data.</text>
</comment>
<proteinExistence type="predicted"/>
<gene>
    <name evidence="1" type="ORF">EV674_13233</name>
</gene>
<dbReference type="PANTHER" id="PTHR38693:SF1">
    <property type="entry name" value="UBIQUINONE BIOSYNTHESIS ACCESSORY FACTOR UBIJ"/>
    <property type="match status" value="1"/>
</dbReference>
<sequence>MATQSPFSFLGGVFARIVPGLVPPPWLVQEVQHRTVLLLNHVLQQESAATERLARQRGRMVHVQWRHFYMSLQVTPAGLFDIAPYGATPDLRLEITQESPLDLAQVVLRGDRPAVRIDGDVQFAGDIQWLADNIRWDLEDDLARVLGDVPARVLAEGARWSAQALRQFVGSRANAAAAASAAAPSWSEDRTIP</sequence>
<keyword evidence="2" id="KW-1185">Reference proteome</keyword>
<evidence type="ECO:0000313" key="1">
    <source>
        <dbReference type="EMBL" id="TCP13726.1"/>
    </source>
</evidence>
<dbReference type="Proteomes" id="UP000295182">
    <property type="component" value="Unassembled WGS sequence"/>
</dbReference>
<dbReference type="AlphaFoldDB" id="A0A4R2N216"/>
<dbReference type="PANTHER" id="PTHR38693">
    <property type="entry name" value="UBIQUINONE BIOSYNTHESIS PROTEIN UBIJ"/>
    <property type="match status" value="1"/>
</dbReference>